<accession>A0A418Y4E3</accession>
<gene>
    <name evidence="1" type="ORF">D3872_08145</name>
</gene>
<proteinExistence type="predicted"/>
<reference evidence="1 2" key="1">
    <citation type="submission" date="2018-09" db="EMBL/GenBank/DDBJ databases">
        <authorList>
            <person name="Zhu H."/>
        </authorList>
    </citation>
    <scope>NUCLEOTIDE SEQUENCE [LARGE SCALE GENOMIC DNA]</scope>
    <source>
        <strain evidence="1 2">K1S02-61</strain>
    </source>
</reference>
<dbReference type="AlphaFoldDB" id="A0A418Y4E3"/>
<dbReference type="EMBL" id="QYUP01000081">
    <property type="protein sequence ID" value="RJG20583.1"/>
    <property type="molecule type" value="Genomic_DNA"/>
</dbReference>
<organism evidence="1 2">
    <name type="scientific">Massilia cavernae</name>
    <dbReference type="NCBI Taxonomy" id="2320864"/>
    <lineage>
        <taxon>Bacteria</taxon>
        <taxon>Pseudomonadati</taxon>
        <taxon>Pseudomonadota</taxon>
        <taxon>Betaproteobacteria</taxon>
        <taxon>Burkholderiales</taxon>
        <taxon>Oxalobacteraceae</taxon>
        <taxon>Telluria group</taxon>
        <taxon>Massilia</taxon>
    </lineage>
</organism>
<evidence type="ECO:0000313" key="2">
    <source>
        <dbReference type="Proteomes" id="UP000284006"/>
    </source>
</evidence>
<protein>
    <submittedName>
        <fullName evidence="1">Uncharacterized protein</fullName>
    </submittedName>
</protein>
<name>A0A418Y4E3_9BURK</name>
<comment type="caution">
    <text evidence="1">The sequence shown here is derived from an EMBL/GenBank/DDBJ whole genome shotgun (WGS) entry which is preliminary data.</text>
</comment>
<evidence type="ECO:0000313" key="1">
    <source>
        <dbReference type="EMBL" id="RJG20583.1"/>
    </source>
</evidence>
<dbReference type="Proteomes" id="UP000284006">
    <property type="component" value="Unassembled WGS sequence"/>
</dbReference>
<keyword evidence="2" id="KW-1185">Reference proteome</keyword>
<sequence>MKFFHEGEEALTQAFELNAGGEKLHEHPFITFFASAAQMLRKLSPVEPEFEAVLELHKIWIQRADESPAFSTYFQKKRLRDIKATQLKEQLRMQRNRAGS</sequence>